<evidence type="ECO:0000313" key="10">
    <source>
        <dbReference type="EMBL" id="MBT9811102.1"/>
    </source>
</evidence>
<dbReference type="InterPro" id="IPR050303">
    <property type="entry name" value="GatZ_KbaZ_carbometab"/>
</dbReference>
<keyword evidence="7 9" id="KW-1133">Transmembrane helix</keyword>
<gene>
    <name evidence="10" type="ORF">GPL26_15865</name>
</gene>
<dbReference type="InterPro" id="IPR004700">
    <property type="entry name" value="PTS_IIC_man"/>
</dbReference>
<reference evidence="10" key="1">
    <citation type="journal article" date="2021" name="Gut Microbes">
        <title>A synthetic consortium of 100 gut commensals modulates the composition and function in a colon model of the microbiome of elderly subjects.</title>
        <authorList>
            <person name="Perez M."/>
            <person name="Ntemiri A."/>
            <person name="Tan H."/>
            <person name="Harris H.M.B."/>
            <person name="Roager H.M."/>
            <person name="Ribiere C."/>
            <person name="O'Toole P.W."/>
        </authorList>
    </citation>
    <scope>NUCLEOTIDE SEQUENCE</scope>
    <source>
        <strain evidence="10">MCC335</strain>
    </source>
</reference>
<evidence type="ECO:0000256" key="3">
    <source>
        <dbReference type="ARBA" id="ARBA00022475"/>
    </source>
</evidence>
<feature type="transmembrane region" description="Helical" evidence="9">
    <location>
        <begin position="69"/>
        <end position="87"/>
    </location>
</feature>
<dbReference type="PANTHER" id="PTHR32502">
    <property type="entry name" value="N-ACETYLGALACTOSAMINE PERMEASE II COMPONENT-RELATED"/>
    <property type="match status" value="1"/>
</dbReference>
<dbReference type="RefSeq" id="WP_007862231.1">
    <property type="nucleotide sequence ID" value="NZ_CABJDD010000008.1"/>
</dbReference>
<dbReference type="Pfam" id="PF03609">
    <property type="entry name" value="EII-Sor"/>
    <property type="match status" value="1"/>
</dbReference>
<evidence type="ECO:0000256" key="8">
    <source>
        <dbReference type="ARBA" id="ARBA00023136"/>
    </source>
</evidence>
<dbReference type="InterPro" id="IPR004704">
    <property type="entry name" value="PTS_IID_man"/>
</dbReference>
<feature type="transmembrane region" description="Helical" evidence="9">
    <location>
        <begin position="446"/>
        <end position="467"/>
    </location>
</feature>
<dbReference type="EMBL" id="WQPS01000017">
    <property type="protein sequence ID" value="MBT9811102.1"/>
    <property type="molecule type" value="Genomic_DNA"/>
</dbReference>
<protein>
    <submittedName>
        <fullName evidence="10">PTS mannose transporter subunit IICD</fullName>
    </submittedName>
</protein>
<evidence type="ECO:0000256" key="4">
    <source>
        <dbReference type="ARBA" id="ARBA00022597"/>
    </source>
</evidence>
<comment type="caution">
    <text evidence="10">The sequence shown here is derived from an EMBL/GenBank/DDBJ whole genome shotgun (WGS) entry which is preliminary data.</text>
</comment>
<feature type="transmembrane region" description="Helical" evidence="9">
    <location>
        <begin position="208"/>
        <end position="240"/>
    </location>
</feature>
<evidence type="ECO:0000256" key="7">
    <source>
        <dbReference type="ARBA" id="ARBA00022989"/>
    </source>
</evidence>
<dbReference type="GO" id="GO:0005886">
    <property type="term" value="C:plasma membrane"/>
    <property type="evidence" value="ECO:0007669"/>
    <property type="project" value="UniProtKB-SubCell"/>
</dbReference>
<evidence type="ECO:0000256" key="9">
    <source>
        <dbReference type="SAM" id="Phobius"/>
    </source>
</evidence>
<keyword evidence="2" id="KW-0813">Transport</keyword>
<evidence type="ECO:0000256" key="5">
    <source>
        <dbReference type="ARBA" id="ARBA00022683"/>
    </source>
</evidence>
<feature type="transmembrane region" description="Helical" evidence="9">
    <location>
        <begin position="140"/>
        <end position="161"/>
    </location>
</feature>
<evidence type="ECO:0000256" key="2">
    <source>
        <dbReference type="ARBA" id="ARBA00022448"/>
    </source>
</evidence>
<keyword evidence="3" id="KW-1003">Cell membrane</keyword>
<evidence type="ECO:0000256" key="1">
    <source>
        <dbReference type="ARBA" id="ARBA00004651"/>
    </source>
</evidence>
<evidence type="ECO:0000256" key="6">
    <source>
        <dbReference type="ARBA" id="ARBA00022692"/>
    </source>
</evidence>
<keyword evidence="5" id="KW-0598">Phosphotransferase system</keyword>
<evidence type="ECO:0000313" key="11">
    <source>
        <dbReference type="Proteomes" id="UP000708338"/>
    </source>
</evidence>
<dbReference type="GO" id="GO:0009401">
    <property type="term" value="P:phosphoenolpyruvate-dependent sugar phosphotransferase system"/>
    <property type="evidence" value="ECO:0007669"/>
    <property type="project" value="UniProtKB-KW"/>
</dbReference>
<accession>A0AA41FGE0</accession>
<dbReference type="Pfam" id="PF03613">
    <property type="entry name" value="EIID-AGA"/>
    <property type="match status" value="1"/>
</dbReference>
<dbReference type="PANTHER" id="PTHR32502:SF5">
    <property type="entry name" value="N-ACETYLGALACTOSAMINE PERMEASE IID COMPONENT-RELATED"/>
    <property type="match status" value="1"/>
</dbReference>
<name>A0AA41FGE0_9FIRM</name>
<dbReference type="PROSITE" id="PS51106">
    <property type="entry name" value="PTS_EIIC_TYPE_4"/>
    <property type="match status" value="1"/>
</dbReference>
<proteinExistence type="predicted"/>
<dbReference type="PROSITE" id="PS51108">
    <property type="entry name" value="PTS_EIID"/>
    <property type="match status" value="1"/>
</dbReference>
<keyword evidence="4" id="KW-0762">Sugar transport</keyword>
<dbReference type="Proteomes" id="UP000708338">
    <property type="component" value="Unassembled WGS sequence"/>
</dbReference>
<dbReference type="AlphaFoldDB" id="A0AA41FGE0"/>
<comment type="subcellular location">
    <subcellularLocation>
        <location evidence="1">Cell membrane</location>
        <topology evidence="1">Multi-pass membrane protein</topology>
    </subcellularLocation>
</comment>
<organism evidence="10 11">
    <name type="scientific">Enterocloster citroniae</name>
    <dbReference type="NCBI Taxonomy" id="358743"/>
    <lineage>
        <taxon>Bacteria</taxon>
        <taxon>Bacillati</taxon>
        <taxon>Bacillota</taxon>
        <taxon>Clostridia</taxon>
        <taxon>Lachnospirales</taxon>
        <taxon>Lachnospiraceae</taxon>
        <taxon>Enterocloster</taxon>
    </lineage>
</organism>
<keyword evidence="8 9" id="KW-0472">Membrane</keyword>
<keyword evidence="6 9" id="KW-0812">Transmembrane</keyword>
<feature type="transmembrane region" description="Helical" evidence="9">
    <location>
        <begin position="487"/>
        <end position="504"/>
    </location>
</feature>
<feature type="transmembrane region" description="Helical" evidence="9">
    <location>
        <begin position="511"/>
        <end position="533"/>
    </location>
</feature>
<feature type="transmembrane region" description="Helical" evidence="9">
    <location>
        <begin position="93"/>
        <end position="119"/>
    </location>
</feature>
<sequence>MIIIKALLLAIAANLASGRVWSPVTWPFCYPLINGTVVGFILGDPLLGLMAGATINLAYIGWISAGGTMPSNIGIAGVYGTAITILAKATPELAITLAIPIGLLGVLLWNLQMTLNVFWVHRLDANAEKGEINKIFFNAWLFPQLTALVVNGTPAFILMFLGGEFFNRLLNQIPQAFVNALSVTGNLLPALGVAMLLNYLGKKKMIPFFVIGFFLTTFLDLGIMAIAILGGCVAVIVYYASTEKAAEEYEDIPEEEPKTELKIRLRKSDLIKHWLIGLGAEVGYNYERMQASGNVLAMLPVIRRLYTDPEDIKAALKRYLVFFNTEPSFIGNIIPGICASLEEERANGADISDEMINGLRTGLMGPLAGVGDSLAGGIIYPIAVSLGCALALKGEFSGPILFFVIFTGIMLVLGYNLYNMGYKQGSKSVMNILGEGSGSITRLTDAFGILGLMVIGAMGAQKVLVYIPLQITVGQTTVIFQDVLNGLLPNMLPFGLIIGTWMLLKKKVSPIMVVLILMLVGIVGYYIGILGLAA</sequence>
<feature type="transmembrane region" description="Helical" evidence="9">
    <location>
        <begin position="400"/>
        <end position="418"/>
    </location>
</feature>
<feature type="transmembrane region" description="Helical" evidence="9">
    <location>
        <begin position="181"/>
        <end position="201"/>
    </location>
</feature>